<dbReference type="Proteomes" id="UP000014139">
    <property type="component" value="Unassembled WGS sequence"/>
</dbReference>
<keyword evidence="3" id="KW-0808">Transferase</keyword>
<keyword evidence="4" id="KW-1185">Reference proteome</keyword>
<keyword evidence="3" id="KW-0418">Kinase</keyword>
<gene>
    <name evidence="3" type="ORF">H480_32693</name>
</gene>
<evidence type="ECO:0000313" key="3">
    <source>
        <dbReference type="EMBL" id="EOD64271.1"/>
    </source>
</evidence>
<dbReference type="EMBL" id="AOUO01000533">
    <property type="protein sequence ID" value="EOD64271.1"/>
    <property type="molecule type" value="Genomic_DNA"/>
</dbReference>
<dbReference type="Pfam" id="PF08376">
    <property type="entry name" value="NIT"/>
    <property type="match status" value="1"/>
</dbReference>
<protein>
    <submittedName>
        <fullName evidence="3">Histidine kinase-like ATPase containing nitrate/nitrite sensor domain</fullName>
    </submittedName>
</protein>
<comment type="caution">
    <text evidence="3">The sequence shown here is derived from an EMBL/GenBank/DDBJ whole genome shotgun (WGS) entry which is preliminary data.</text>
</comment>
<dbReference type="GO" id="GO:0016301">
    <property type="term" value="F:kinase activity"/>
    <property type="evidence" value="ECO:0007669"/>
    <property type="project" value="UniProtKB-KW"/>
</dbReference>
<dbReference type="InterPro" id="IPR013587">
    <property type="entry name" value="Nitrate/nitrite_sensing"/>
</dbReference>
<keyword evidence="1" id="KW-1133">Transmembrane helix</keyword>
<feature type="transmembrane region" description="Helical" evidence="1">
    <location>
        <begin position="35"/>
        <end position="56"/>
    </location>
</feature>
<organism evidence="3 4">
    <name type="scientific">Amycolatopsis vancoresmycina DSM 44592</name>
    <dbReference type="NCBI Taxonomy" id="1292037"/>
    <lineage>
        <taxon>Bacteria</taxon>
        <taxon>Bacillati</taxon>
        <taxon>Actinomycetota</taxon>
        <taxon>Actinomycetes</taxon>
        <taxon>Pseudonocardiales</taxon>
        <taxon>Pseudonocardiaceae</taxon>
        <taxon>Amycolatopsis</taxon>
    </lineage>
</organism>
<dbReference type="AlphaFoldDB" id="R1HV84"/>
<keyword evidence="1" id="KW-0472">Membrane</keyword>
<proteinExistence type="predicted"/>
<feature type="non-terminal residue" evidence="3">
    <location>
        <position position="136"/>
    </location>
</feature>
<reference evidence="3 4" key="1">
    <citation type="submission" date="2013-02" db="EMBL/GenBank/DDBJ databases">
        <title>Draft genome sequence of Amycolatopsis vancoresmycina strain DSM 44592T.</title>
        <authorList>
            <person name="Kumar S."/>
            <person name="Kaur N."/>
            <person name="Kaur C."/>
            <person name="Raghava G.P.S."/>
            <person name="Mayilraj S."/>
        </authorList>
    </citation>
    <scope>NUCLEOTIDE SEQUENCE [LARGE SCALE GENOMIC DNA]</scope>
    <source>
        <strain evidence="3 4">DSM 44592</strain>
    </source>
</reference>
<evidence type="ECO:0000259" key="2">
    <source>
        <dbReference type="Pfam" id="PF08376"/>
    </source>
</evidence>
<accession>R1HV84</accession>
<sequence>MPVGELLGRAPRRSKGKAVWHALVQWRDWSLPVKLSAVTVVPIVLALVLGITTIAAQVGRSGEYQRLDRLVALGGGVRALTGALQQERTVTSAMLTAGTVGGTPELAAARTATDAAIGPFTAEQARAAETEPGVSG</sequence>
<feature type="domain" description="Nitrate/nitrite sensing protein" evidence="2">
    <location>
        <begin position="80"/>
        <end position="126"/>
    </location>
</feature>
<dbReference type="RefSeq" id="WP_004558938.1">
    <property type="nucleotide sequence ID" value="NZ_AOUO01000533.1"/>
</dbReference>
<evidence type="ECO:0000256" key="1">
    <source>
        <dbReference type="SAM" id="Phobius"/>
    </source>
</evidence>
<evidence type="ECO:0000313" key="4">
    <source>
        <dbReference type="Proteomes" id="UP000014139"/>
    </source>
</evidence>
<name>R1HV84_9PSEU</name>
<keyword evidence="1" id="KW-0812">Transmembrane</keyword>